<comment type="subcellular location">
    <subcellularLocation>
        <location evidence="1">Nucleus</location>
        <location evidence="1">Nucleolus</location>
    </subcellularLocation>
</comment>
<reference evidence="8" key="1">
    <citation type="submission" date="2025-08" db="UniProtKB">
        <authorList>
            <consortium name="RefSeq"/>
        </authorList>
    </citation>
    <scope>IDENTIFICATION</scope>
    <source>
        <tissue evidence="8">Gonad</tissue>
    </source>
</reference>
<keyword evidence="6" id="KW-0175">Coiled coil</keyword>
<comment type="similarity">
    <text evidence="2">Belongs to the eukaryotic RPA49/POLR1E RNA polymerase subunit family.</text>
</comment>
<protein>
    <submittedName>
        <fullName evidence="8">DNA-directed RNA polymerase I subunit RPA49-like</fullName>
    </submittedName>
</protein>
<proteinExistence type="inferred from homology"/>
<evidence type="ECO:0000256" key="2">
    <source>
        <dbReference type="ARBA" id="ARBA00009430"/>
    </source>
</evidence>
<evidence type="ECO:0000256" key="1">
    <source>
        <dbReference type="ARBA" id="ARBA00004604"/>
    </source>
</evidence>
<keyword evidence="5" id="KW-0539">Nucleus</keyword>
<organism evidence="7 8">
    <name type="scientific">Branchiostoma belcheri</name>
    <name type="common">Amphioxus</name>
    <dbReference type="NCBI Taxonomy" id="7741"/>
    <lineage>
        <taxon>Eukaryota</taxon>
        <taxon>Metazoa</taxon>
        <taxon>Chordata</taxon>
        <taxon>Cephalochordata</taxon>
        <taxon>Leptocardii</taxon>
        <taxon>Amphioxiformes</taxon>
        <taxon>Branchiostomatidae</taxon>
        <taxon>Branchiostoma</taxon>
    </lineage>
</organism>
<dbReference type="GO" id="GO:0003677">
    <property type="term" value="F:DNA binding"/>
    <property type="evidence" value="ECO:0007669"/>
    <property type="project" value="InterPro"/>
</dbReference>
<dbReference type="GO" id="GO:0006351">
    <property type="term" value="P:DNA-templated transcription"/>
    <property type="evidence" value="ECO:0007669"/>
    <property type="project" value="InterPro"/>
</dbReference>
<dbReference type="OrthoDB" id="532500at2759"/>
<keyword evidence="4" id="KW-0804">Transcription</keyword>
<dbReference type="PANTHER" id="PTHR14440">
    <property type="entry name" value="DNA-DIRECTED RNA POLYMERASE I SUBUNIT RPA49"/>
    <property type="match status" value="1"/>
</dbReference>
<evidence type="ECO:0000313" key="7">
    <source>
        <dbReference type="Proteomes" id="UP000515135"/>
    </source>
</evidence>
<name>A0A6P4YB50_BRABE</name>
<dbReference type="GO" id="GO:0005730">
    <property type="term" value="C:nucleolus"/>
    <property type="evidence" value="ECO:0007669"/>
    <property type="project" value="UniProtKB-SubCell"/>
</dbReference>
<evidence type="ECO:0000256" key="4">
    <source>
        <dbReference type="ARBA" id="ARBA00023163"/>
    </source>
</evidence>
<evidence type="ECO:0000313" key="8">
    <source>
        <dbReference type="RefSeq" id="XP_019621673.1"/>
    </source>
</evidence>
<dbReference type="AlphaFoldDB" id="A0A6P4YB50"/>
<dbReference type="InterPro" id="IPR009668">
    <property type="entry name" value="RNA_pol-assoc_fac_A49-like"/>
</dbReference>
<evidence type="ECO:0000256" key="5">
    <source>
        <dbReference type="ARBA" id="ARBA00023242"/>
    </source>
</evidence>
<dbReference type="KEGG" id="bbel:109467942"/>
<keyword evidence="3" id="KW-0240">DNA-directed RNA polymerase</keyword>
<dbReference type="Proteomes" id="UP000515135">
    <property type="component" value="Unplaced"/>
</dbReference>
<gene>
    <name evidence="8" type="primary">LOC109467942</name>
</gene>
<dbReference type="Pfam" id="PF06870">
    <property type="entry name" value="RNA_pol_I_A49"/>
    <property type="match status" value="1"/>
</dbReference>
<keyword evidence="7" id="KW-1185">Reference proteome</keyword>
<sequence>MASPRKKVTLEYVPPENVSNEPLLVQFTNGRLKPDNPPNFGYFRSTERDDVRKRHRRVLVAETERMQYVGRNFGPSAPRGNSLCKYMVGMLDKKTGKMRVYDTNSFTMRPVVHDKDQEKHKDETDLTYQEKNDRLVDAFGGAKKKRAMESRLRDKVKKEALETAMGAAVEDVMKTPEKLTGPEMDSGSTIPPHDKNAATPEDVYKVESIIPLEVFEALKDAAGDFVKATKEDIAKWRAEGRYSTFVLRQVSTMPLDEEARLTRSCHIMYMWYLLALHGLKYTDWRKRDLPLPDGMPLLVKQQLLGAFTVKADAARSRRAMPPRLKDKLLCYILVLGLIIEKFRLNLNDVQKDLKIAQKKLMTLTRAIGCEIQSKKADRGTDSDTQRMAVLPIPFKLPDPSRGKGRKGGR</sequence>
<feature type="coiled-coil region" evidence="6">
    <location>
        <begin position="339"/>
        <end position="366"/>
    </location>
</feature>
<dbReference type="GO" id="GO:0000428">
    <property type="term" value="C:DNA-directed RNA polymerase complex"/>
    <property type="evidence" value="ECO:0007669"/>
    <property type="project" value="UniProtKB-KW"/>
</dbReference>
<dbReference type="GeneID" id="109467942"/>
<evidence type="ECO:0000256" key="3">
    <source>
        <dbReference type="ARBA" id="ARBA00022478"/>
    </source>
</evidence>
<evidence type="ECO:0000256" key="6">
    <source>
        <dbReference type="SAM" id="Coils"/>
    </source>
</evidence>
<accession>A0A6P4YB50</accession>
<dbReference type="RefSeq" id="XP_019621673.1">
    <property type="nucleotide sequence ID" value="XM_019766114.1"/>
</dbReference>